<dbReference type="OrthoDB" id="1896025at2759"/>
<gene>
    <name evidence="3" type="ORF">HS088_TW16G00165</name>
</gene>
<accession>A0A7J7CI37</accession>
<comment type="caution">
    <text evidence="3">The sequence shown here is derived from an EMBL/GenBank/DDBJ whole genome shotgun (WGS) entry which is preliminary data.</text>
</comment>
<evidence type="ECO:0000313" key="3">
    <source>
        <dbReference type="EMBL" id="KAF5733725.1"/>
    </source>
</evidence>
<reference evidence="3 4" key="1">
    <citation type="journal article" date="2020" name="Nat. Commun.">
        <title>Genome of Tripterygium wilfordii and identification of cytochrome P450 involved in triptolide biosynthesis.</title>
        <authorList>
            <person name="Tu L."/>
            <person name="Su P."/>
            <person name="Zhang Z."/>
            <person name="Gao L."/>
            <person name="Wang J."/>
            <person name="Hu T."/>
            <person name="Zhou J."/>
            <person name="Zhang Y."/>
            <person name="Zhao Y."/>
            <person name="Liu Y."/>
            <person name="Song Y."/>
            <person name="Tong Y."/>
            <person name="Lu Y."/>
            <person name="Yang J."/>
            <person name="Xu C."/>
            <person name="Jia M."/>
            <person name="Peters R.J."/>
            <person name="Huang L."/>
            <person name="Gao W."/>
        </authorList>
    </citation>
    <scope>NUCLEOTIDE SEQUENCE [LARGE SCALE GENOMIC DNA]</scope>
    <source>
        <strain evidence="4">cv. XIE 37</strain>
        <tissue evidence="3">Leaf</tissue>
    </source>
</reference>
<dbReference type="InParanoid" id="A0A7J7CI37"/>
<feature type="region of interest" description="Disordered" evidence="1">
    <location>
        <begin position="68"/>
        <end position="91"/>
    </location>
</feature>
<evidence type="ECO:0000256" key="1">
    <source>
        <dbReference type="SAM" id="MobiDB-lite"/>
    </source>
</evidence>
<sequence>MLSTSPSEGFATSEVAVYFDRSLRQLNKANTCVQVLHNSRRAWSFSAMAMELDTVSFHSNEKQQLMCSSSADNGSKLKEKDVSNSPSVNKDTSTPVFVNHAAIAWHESRRKWVGDQSQHPQRMEKDQIISWSTTYEELLLTNDPFSEPISLTEMVDFLVDIWQDEGLYD</sequence>
<dbReference type="PANTHER" id="PTHR33373">
    <property type="entry name" value="OS07G0479600 PROTEIN"/>
    <property type="match status" value="1"/>
</dbReference>
<dbReference type="InterPro" id="IPR025124">
    <property type="entry name" value="Gag1-like_clamp"/>
</dbReference>
<evidence type="ECO:0000313" key="4">
    <source>
        <dbReference type="Proteomes" id="UP000593562"/>
    </source>
</evidence>
<dbReference type="Proteomes" id="UP000593562">
    <property type="component" value="Unassembled WGS sequence"/>
</dbReference>
<dbReference type="Pfam" id="PF13259">
    <property type="entry name" value="clamp_Gag1-like"/>
    <property type="match status" value="1"/>
</dbReference>
<organism evidence="3 4">
    <name type="scientific">Tripterygium wilfordii</name>
    <name type="common">Thunder God vine</name>
    <dbReference type="NCBI Taxonomy" id="458696"/>
    <lineage>
        <taxon>Eukaryota</taxon>
        <taxon>Viridiplantae</taxon>
        <taxon>Streptophyta</taxon>
        <taxon>Embryophyta</taxon>
        <taxon>Tracheophyta</taxon>
        <taxon>Spermatophyta</taxon>
        <taxon>Magnoliopsida</taxon>
        <taxon>eudicotyledons</taxon>
        <taxon>Gunneridae</taxon>
        <taxon>Pentapetalae</taxon>
        <taxon>rosids</taxon>
        <taxon>fabids</taxon>
        <taxon>Celastrales</taxon>
        <taxon>Celastraceae</taxon>
        <taxon>Tripterygium</taxon>
    </lineage>
</organism>
<evidence type="ECO:0000259" key="2">
    <source>
        <dbReference type="Pfam" id="PF13259"/>
    </source>
</evidence>
<protein>
    <recommendedName>
        <fullName evidence="2">Gag1-like clamp domain-containing protein</fullName>
    </recommendedName>
</protein>
<keyword evidence="4" id="KW-1185">Reference proteome</keyword>
<name>A0A7J7CI37_TRIWF</name>
<proteinExistence type="predicted"/>
<dbReference type="EMBL" id="JAAARO010000016">
    <property type="protein sequence ID" value="KAF5733725.1"/>
    <property type="molecule type" value="Genomic_DNA"/>
</dbReference>
<dbReference type="FunCoup" id="A0A7J7CI37">
    <property type="interactions" value="1"/>
</dbReference>
<dbReference type="PANTHER" id="PTHR33373:SF28">
    <property type="entry name" value="OS07G0479600 PROTEIN"/>
    <property type="match status" value="1"/>
</dbReference>
<dbReference type="AlphaFoldDB" id="A0A7J7CI37"/>
<feature type="domain" description="Gag1-like clamp" evidence="2">
    <location>
        <begin position="129"/>
        <end position="169"/>
    </location>
</feature>